<proteinExistence type="predicted"/>
<dbReference type="PANTHER" id="PTHR33332">
    <property type="entry name" value="REVERSE TRANSCRIPTASE DOMAIN-CONTAINING PROTEIN"/>
    <property type="match status" value="1"/>
</dbReference>
<organism evidence="1 2">
    <name type="scientific">Mycteria americana</name>
    <name type="common">Wood stork</name>
    <dbReference type="NCBI Taxonomy" id="33587"/>
    <lineage>
        <taxon>Eukaryota</taxon>
        <taxon>Metazoa</taxon>
        <taxon>Chordata</taxon>
        <taxon>Craniata</taxon>
        <taxon>Vertebrata</taxon>
        <taxon>Euteleostomi</taxon>
        <taxon>Archelosauria</taxon>
        <taxon>Archosauria</taxon>
        <taxon>Dinosauria</taxon>
        <taxon>Saurischia</taxon>
        <taxon>Theropoda</taxon>
        <taxon>Coelurosauria</taxon>
        <taxon>Aves</taxon>
        <taxon>Neognathae</taxon>
        <taxon>Neoaves</taxon>
        <taxon>Aequornithes</taxon>
        <taxon>Ciconiiformes</taxon>
        <taxon>Ciconiidae</taxon>
        <taxon>Mycteria</taxon>
    </lineage>
</organism>
<reference evidence="1 2" key="1">
    <citation type="journal article" date="2023" name="J. Hered.">
        <title>Chromosome-level genome of the wood stork (Mycteria americana) provides insight into avian chromosome evolution.</title>
        <authorList>
            <person name="Flamio R. Jr."/>
            <person name="Ramstad K.M."/>
        </authorList>
    </citation>
    <scope>NUCLEOTIDE SEQUENCE [LARGE SCALE GENOMIC DNA]</scope>
    <source>
        <strain evidence="1">JAX WOST 10</strain>
    </source>
</reference>
<dbReference type="EMBL" id="JAUNZN010000001">
    <property type="protein sequence ID" value="KAK4832971.1"/>
    <property type="molecule type" value="Genomic_DNA"/>
</dbReference>
<evidence type="ECO:0000313" key="2">
    <source>
        <dbReference type="Proteomes" id="UP001333110"/>
    </source>
</evidence>
<dbReference type="AlphaFoldDB" id="A0AAN7QAE4"/>
<dbReference type="Proteomes" id="UP001333110">
    <property type="component" value="Unassembled WGS sequence"/>
</dbReference>
<dbReference type="PRINTS" id="PR01345">
    <property type="entry name" value="CERVTRCPTASE"/>
</dbReference>
<comment type="caution">
    <text evidence="1">The sequence shown here is derived from an EMBL/GenBank/DDBJ whole genome shotgun (WGS) entry which is preliminary data.</text>
</comment>
<sequence>MRFNKAKCKVLRLGHNNPMQCYRLGEEWLESCLVGKDLGVLVDRHLNMSWQCAQVAKKANNILACIRNSVASRTREVIMPLYAALVRPHLKYCVQFWAPHYRRDMEVLERVQRRARKLVKGLEQKSYEEQLRELGLFSLEKRRLRGDLIALYNCLKGGCREVGVGLFSQVTSDRTRGNGLKLSQGRFRLDIRKFFFTERVVQHWNRLPREVVESPSLEVFKRRLDEVLRDMVNPFNRANSDTPSVSALRAPIGPEHLLPITTTTTFHGRRSPISNQPRAIISAPVMLQQYQPLGEQPALAAPQQLVNLTSVPGKVMEQTVVISGAKSSWEPVTSGMPQGWTLEPMLFNVFITNPYGRTECILSKSAGNTKPGRTANMLEGRVATQRDQDRLEKWANRNLMKFNKNVCKIWDGITRATIQAGRRLPERQLSRKGPVGGNKLDMKQQCALAAKKANCILECISQDCGQQVEGDTSKVRCPVLDFRCKKDMDILEEVHQRATKLTRAWST</sequence>
<name>A0AAN7QAE4_MYCAM</name>
<protein>
    <recommendedName>
        <fullName evidence="3">Reverse transcriptase domain-containing protein</fullName>
    </recommendedName>
</protein>
<gene>
    <name evidence="1" type="ORF">QYF61_026797</name>
</gene>
<keyword evidence="2" id="KW-1185">Reference proteome</keyword>
<evidence type="ECO:0000313" key="1">
    <source>
        <dbReference type="EMBL" id="KAK4832971.1"/>
    </source>
</evidence>
<evidence type="ECO:0008006" key="3">
    <source>
        <dbReference type="Google" id="ProtNLM"/>
    </source>
</evidence>
<accession>A0AAN7QAE4</accession>